<sequence length="718" mass="76884">MSLNRKTTKIIFVVVMMLAMVFPTSVFAASGDVTSIEFDTNESKIYLTVNETSEQLRVLANLEGSTTKKDVTNESTWTSSNTRIAKVDGGLIIPQEKGTARITAKYKGAIKTIDVEVQFAIDEFKLDQPDKVEHTLGTEGLTVKALADGTNDVTTEAKWTSSDNDVVKVSKGELTLVGVGSATVTAEYKGLKASYTVKVVAPYQKLAIIPDDQGLLFGDDMELLVGDVVGLSVVAKQSDVDAGVDVTDKVELKSSNTSVATIEDGKLKPVALGKTTISVRYLGSSAKMDVYVRNPYEALILDQTEFVKNPVLFMNDSITVKAKVRNSVSQSIDVTGEWTSSNPLAVSVNDGVITARSTGTSTIKVSYLGISKDFTVKVYPTVIRFDAADTEIEVLKGDSQSFPKITGTLLDEEKEDFSKSVTWTSNDEKVVTTEDGKIKAIDAGTTTITGKIGSREVATLPVTVNQKVLVLLSDTEEYQLVMGRSIPLPKVNAVYEDGEESDVTSSVEWSLTGSTAAVIKDDTLKGLTKGSTTLKGTYLNKEIKIPVSVEQEVVKMVVEPQNIELNIKKSKAIKVTGYYSNGSTVSLSSKMNWSSSDSSIVTVSRTSVKAVAEGSATITGSYQGTEVKVNVNVVPKLKKLTASEKKLNLKPGDVKTVAVTAEFDTGAKANVADVAVWTTSNSSVAKVTNGRIEAVAKGTARIKAQYNSKTVTISVSVK</sequence>
<dbReference type="AlphaFoldDB" id="A0A0M1P730"/>
<gene>
    <name evidence="3" type="ORF">AM231_13915</name>
</gene>
<dbReference type="EMBL" id="LIUT01000001">
    <property type="protein sequence ID" value="KOR90125.1"/>
    <property type="molecule type" value="Genomic_DNA"/>
</dbReference>
<dbReference type="SMART" id="SM00635">
    <property type="entry name" value="BID_2"/>
    <property type="match status" value="8"/>
</dbReference>
<name>A0A0M1P730_9BACL</name>
<feature type="signal peptide" evidence="1">
    <location>
        <begin position="1"/>
        <end position="28"/>
    </location>
</feature>
<feature type="domain" description="BIG2" evidence="2">
    <location>
        <begin position="552"/>
        <end position="632"/>
    </location>
</feature>
<feature type="domain" description="BIG2" evidence="2">
    <location>
        <begin position="479"/>
        <end position="548"/>
    </location>
</feature>
<organism evidence="3 4">
    <name type="scientific">Paenibacillus solani</name>
    <dbReference type="NCBI Taxonomy" id="1705565"/>
    <lineage>
        <taxon>Bacteria</taxon>
        <taxon>Bacillati</taxon>
        <taxon>Bacillota</taxon>
        <taxon>Bacilli</taxon>
        <taxon>Bacillales</taxon>
        <taxon>Paenibacillaceae</taxon>
        <taxon>Paenibacillus</taxon>
    </lineage>
</organism>
<reference evidence="4" key="1">
    <citation type="submission" date="2015-08" db="EMBL/GenBank/DDBJ databases">
        <title>Genome sequencing project for genomic taxonomy and phylogenomics of Bacillus-like bacteria.</title>
        <authorList>
            <person name="Liu B."/>
            <person name="Wang J."/>
            <person name="Zhu Y."/>
            <person name="Liu G."/>
            <person name="Chen Q."/>
            <person name="Chen Z."/>
            <person name="Lan J."/>
            <person name="Che J."/>
            <person name="Ge C."/>
            <person name="Shi H."/>
            <person name="Pan Z."/>
            <person name="Liu X."/>
        </authorList>
    </citation>
    <scope>NUCLEOTIDE SEQUENCE [LARGE SCALE GENOMIC DNA]</scope>
    <source>
        <strain evidence="4">FJAT-22460</strain>
    </source>
</reference>
<accession>A0A0M1P730</accession>
<feature type="chain" id="PRO_5005620705" description="BIG2 domain-containing protein" evidence="1">
    <location>
        <begin position="29"/>
        <end position="718"/>
    </location>
</feature>
<dbReference type="InterPro" id="IPR003343">
    <property type="entry name" value="Big_2"/>
</dbReference>
<evidence type="ECO:0000256" key="1">
    <source>
        <dbReference type="SAM" id="SignalP"/>
    </source>
</evidence>
<feature type="domain" description="BIG2" evidence="2">
    <location>
        <begin position="120"/>
        <end position="197"/>
    </location>
</feature>
<evidence type="ECO:0000259" key="2">
    <source>
        <dbReference type="SMART" id="SM00635"/>
    </source>
</evidence>
<feature type="domain" description="BIG2" evidence="2">
    <location>
        <begin position="32"/>
        <end position="116"/>
    </location>
</feature>
<dbReference type="RefSeq" id="WP_054403072.1">
    <property type="nucleotide sequence ID" value="NZ_LIUT01000001.1"/>
</dbReference>
<feature type="domain" description="BIG2" evidence="2">
    <location>
        <begin position="210"/>
        <end position="291"/>
    </location>
</feature>
<dbReference type="Proteomes" id="UP000036932">
    <property type="component" value="Unassembled WGS sequence"/>
</dbReference>
<dbReference type="SUPFAM" id="SSF49373">
    <property type="entry name" value="Invasin/intimin cell-adhesion fragments"/>
    <property type="match status" value="6"/>
</dbReference>
<evidence type="ECO:0000313" key="3">
    <source>
        <dbReference type="EMBL" id="KOR90125.1"/>
    </source>
</evidence>
<feature type="domain" description="BIG2" evidence="2">
    <location>
        <begin position="300"/>
        <end position="377"/>
    </location>
</feature>
<dbReference type="OrthoDB" id="503324at2"/>
<keyword evidence="4" id="KW-1185">Reference proteome</keyword>
<feature type="domain" description="BIG2" evidence="2">
    <location>
        <begin position="379"/>
        <end position="462"/>
    </location>
</feature>
<feature type="domain" description="BIG2" evidence="2">
    <location>
        <begin position="634"/>
        <end position="716"/>
    </location>
</feature>
<dbReference type="PATRIC" id="fig|1705565.3.peg.4820"/>
<evidence type="ECO:0000313" key="4">
    <source>
        <dbReference type="Proteomes" id="UP000036932"/>
    </source>
</evidence>
<protein>
    <recommendedName>
        <fullName evidence="2">BIG2 domain-containing protein</fullName>
    </recommendedName>
</protein>
<dbReference type="Pfam" id="PF02368">
    <property type="entry name" value="Big_2"/>
    <property type="match status" value="1"/>
</dbReference>
<proteinExistence type="predicted"/>
<keyword evidence="1" id="KW-0732">Signal</keyword>
<dbReference type="Gene3D" id="2.60.40.1080">
    <property type="match status" value="8"/>
</dbReference>
<dbReference type="InterPro" id="IPR008964">
    <property type="entry name" value="Invasin/intimin_cell_adhesion"/>
</dbReference>
<comment type="caution">
    <text evidence="3">The sequence shown here is derived from an EMBL/GenBank/DDBJ whole genome shotgun (WGS) entry which is preliminary data.</text>
</comment>